<feature type="non-terminal residue" evidence="1">
    <location>
        <position position="117"/>
    </location>
</feature>
<evidence type="ECO:0008006" key="3">
    <source>
        <dbReference type="Google" id="ProtNLM"/>
    </source>
</evidence>
<dbReference type="OrthoDB" id="368507at2759"/>
<evidence type="ECO:0000313" key="2">
    <source>
        <dbReference type="Proteomes" id="UP000015453"/>
    </source>
</evidence>
<name>S8DGI1_9LAMI</name>
<dbReference type="PANTHER" id="PTHR33559">
    <property type="entry name" value="PROTEASOME ASSEMBLY CHAPERONE 4"/>
    <property type="match status" value="1"/>
</dbReference>
<dbReference type="AlphaFoldDB" id="S8DGI1"/>
<dbReference type="EMBL" id="AUSU01009196">
    <property type="protein sequence ID" value="EPS58467.1"/>
    <property type="molecule type" value="Genomic_DNA"/>
</dbReference>
<sequence>VEVTCFSEASDDHATLHFQIIRLHKQIYVWIGYNSSKLGHLYVATPTRPSNAIGVTSLIGGGAENTGSSIARRLALKTGLSIVLGCNIPKNHPMLEAKAEKMLAQKLIELRYAKPKP</sequence>
<evidence type="ECO:0000313" key="1">
    <source>
        <dbReference type="EMBL" id="EPS58467.1"/>
    </source>
</evidence>
<dbReference type="InterPro" id="IPR032157">
    <property type="entry name" value="PAC4"/>
</dbReference>
<reference evidence="1 2" key="1">
    <citation type="journal article" date="2013" name="BMC Genomics">
        <title>The miniature genome of a carnivorous plant Genlisea aurea contains a low number of genes and short non-coding sequences.</title>
        <authorList>
            <person name="Leushkin E.V."/>
            <person name="Sutormin R.A."/>
            <person name="Nabieva E.R."/>
            <person name="Penin A.A."/>
            <person name="Kondrashov A.S."/>
            <person name="Logacheva M.D."/>
        </authorList>
    </citation>
    <scope>NUCLEOTIDE SEQUENCE [LARGE SCALE GENOMIC DNA]</scope>
</reference>
<accession>S8DGI1</accession>
<comment type="caution">
    <text evidence="1">The sequence shown here is derived from an EMBL/GenBank/DDBJ whole genome shotgun (WGS) entry which is preliminary data.</text>
</comment>
<dbReference type="PANTHER" id="PTHR33559:SF1">
    <property type="entry name" value="PROTEASOME ASSEMBLY CHAPERONE 4"/>
    <property type="match status" value="1"/>
</dbReference>
<gene>
    <name evidence="1" type="ORF">M569_16347</name>
</gene>
<dbReference type="GO" id="GO:0043248">
    <property type="term" value="P:proteasome assembly"/>
    <property type="evidence" value="ECO:0007669"/>
    <property type="project" value="InterPro"/>
</dbReference>
<feature type="non-terminal residue" evidence="1">
    <location>
        <position position="1"/>
    </location>
</feature>
<organism evidence="1 2">
    <name type="scientific">Genlisea aurea</name>
    <dbReference type="NCBI Taxonomy" id="192259"/>
    <lineage>
        <taxon>Eukaryota</taxon>
        <taxon>Viridiplantae</taxon>
        <taxon>Streptophyta</taxon>
        <taxon>Embryophyta</taxon>
        <taxon>Tracheophyta</taxon>
        <taxon>Spermatophyta</taxon>
        <taxon>Magnoliopsida</taxon>
        <taxon>eudicotyledons</taxon>
        <taxon>Gunneridae</taxon>
        <taxon>Pentapetalae</taxon>
        <taxon>asterids</taxon>
        <taxon>lamiids</taxon>
        <taxon>Lamiales</taxon>
        <taxon>Lentibulariaceae</taxon>
        <taxon>Genlisea</taxon>
    </lineage>
</organism>
<keyword evidence="2" id="KW-1185">Reference proteome</keyword>
<proteinExistence type="predicted"/>
<protein>
    <recommendedName>
        <fullName evidence="3">Proteasome assembly chaperone 4</fullName>
    </recommendedName>
</protein>
<dbReference type="Proteomes" id="UP000015453">
    <property type="component" value="Unassembled WGS sequence"/>
</dbReference>
<dbReference type="Pfam" id="PF16093">
    <property type="entry name" value="PAC4"/>
    <property type="match status" value="1"/>
</dbReference>